<evidence type="ECO:0000313" key="3">
    <source>
        <dbReference type="EMBL" id="MFI0796942.1"/>
    </source>
</evidence>
<keyword evidence="4" id="KW-1185">Reference proteome</keyword>
<keyword evidence="2" id="KW-1133">Transmembrane helix</keyword>
<comment type="caution">
    <text evidence="3">The sequence shown here is derived from an EMBL/GenBank/DDBJ whole genome shotgun (WGS) entry which is preliminary data.</text>
</comment>
<keyword evidence="2" id="KW-0472">Membrane</keyword>
<dbReference type="EMBL" id="JBIRPU010000038">
    <property type="protein sequence ID" value="MFI0796942.1"/>
    <property type="molecule type" value="Genomic_DNA"/>
</dbReference>
<sequence length="208" mass="20805">MERYEFVNSYAPCGRGPLTVAAVIVSTLTAVALLASPAWAEATPSAAAATTVGTDEPTPRRSPEETKPSAAAEPTVTEAPDSTNPPPEPDPTTPPPDPTPPPGPDPSTPPPDSPPPPEPTPASPRPSNKPPRGGDTEPQPGAGTAENGGGPQAPRADSGPSLPVTGDSVAPLVGTAGVALVAGVGLLLAGRRKTPPMSHLRINCDSKE</sequence>
<accession>A0ABW7SXC6</accession>
<evidence type="ECO:0000313" key="4">
    <source>
        <dbReference type="Proteomes" id="UP001611075"/>
    </source>
</evidence>
<keyword evidence="2" id="KW-0812">Transmembrane</keyword>
<proteinExistence type="predicted"/>
<protein>
    <submittedName>
        <fullName evidence="3">LPXTG cell wall anchor domain-containing protein</fullName>
    </submittedName>
</protein>
<feature type="compositionally biased region" description="Basic and acidic residues" evidence="1">
    <location>
        <begin position="57"/>
        <end position="67"/>
    </location>
</feature>
<feature type="transmembrane region" description="Helical" evidence="2">
    <location>
        <begin position="20"/>
        <end position="40"/>
    </location>
</feature>
<feature type="transmembrane region" description="Helical" evidence="2">
    <location>
        <begin position="169"/>
        <end position="189"/>
    </location>
</feature>
<dbReference type="PRINTS" id="PR01217">
    <property type="entry name" value="PRICHEXTENSN"/>
</dbReference>
<name>A0ABW7SXC6_9ACTN</name>
<evidence type="ECO:0000256" key="2">
    <source>
        <dbReference type="SAM" id="Phobius"/>
    </source>
</evidence>
<dbReference type="Proteomes" id="UP001611075">
    <property type="component" value="Unassembled WGS sequence"/>
</dbReference>
<gene>
    <name evidence="3" type="ORF">ACH4OY_30300</name>
</gene>
<evidence type="ECO:0000256" key="1">
    <source>
        <dbReference type="SAM" id="MobiDB-lite"/>
    </source>
</evidence>
<feature type="region of interest" description="Disordered" evidence="1">
    <location>
        <begin position="41"/>
        <end position="169"/>
    </location>
</feature>
<feature type="compositionally biased region" description="Low complexity" evidence="1">
    <location>
        <begin position="41"/>
        <end position="51"/>
    </location>
</feature>
<dbReference type="NCBIfam" id="TIGR01167">
    <property type="entry name" value="LPXTG_anchor"/>
    <property type="match status" value="1"/>
</dbReference>
<feature type="compositionally biased region" description="Pro residues" evidence="1">
    <location>
        <begin position="83"/>
        <end position="129"/>
    </location>
</feature>
<dbReference type="RefSeq" id="WP_396685555.1">
    <property type="nucleotide sequence ID" value="NZ_JBIRPU010000038.1"/>
</dbReference>
<organism evidence="3 4">
    <name type="scientific">Micromonospora rubida</name>
    <dbReference type="NCBI Taxonomy" id="2697657"/>
    <lineage>
        <taxon>Bacteria</taxon>
        <taxon>Bacillati</taxon>
        <taxon>Actinomycetota</taxon>
        <taxon>Actinomycetes</taxon>
        <taxon>Micromonosporales</taxon>
        <taxon>Micromonosporaceae</taxon>
        <taxon>Micromonospora</taxon>
    </lineage>
</organism>
<reference evidence="3 4" key="1">
    <citation type="submission" date="2024-10" db="EMBL/GenBank/DDBJ databases">
        <title>The Natural Products Discovery Center: Release of the First 8490 Sequenced Strains for Exploring Actinobacteria Biosynthetic Diversity.</title>
        <authorList>
            <person name="Kalkreuter E."/>
            <person name="Kautsar S.A."/>
            <person name="Yang D."/>
            <person name="Bader C.D."/>
            <person name="Teijaro C.N."/>
            <person name="Fluegel L."/>
            <person name="Davis C.M."/>
            <person name="Simpson J.R."/>
            <person name="Lauterbach L."/>
            <person name="Steele A.D."/>
            <person name="Gui C."/>
            <person name="Meng S."/>
            <person name="Li G."/>
            <person name="Viehrig K."/>
            <person name="Ye F."/>
            <person name="Su P."/>
            <person name="Kiefer A.F."/>
            <person name="Nichols A."/>
            <person name="Cepeda A.J."/>
            <person name="Yan W."/>
            <person name="Fan B."/>
            <person name="Jiang Y."/>
            <person name="Adhikari A."/>
            <person name="Zheng C.-J."/>
            <person name="Schuster L."/>
            <person name="Cowan T.M."/>
            <person name="Smanski M.J."/>
            <person name="Chevrette M.G."/>
            <person name="De Carvalho L.P.S."/>
            <person name="Shen B."/>
        </authorList>
    </citation>
    <scope>NUCLEOTIDE SEQUENCE [LARGE SCALE GENOMIC DNA]</scope>
    <source>
        <strain evidence="3 4">NPDC021253</strain>
    </source>
</reference>